<gene>
    <name evidence="2" type="ORF">Hgul01_02366</name>
</gene>
<dbReference type="SUPFAM" id="SSF55729">
    <property type="entry name" value="Acyl-CoA N-acyltransferases (Nat)"/>
    <property type="match status" value="1"/>
</dbReference>
<dbReference type="EMBL" id="BAABRU010000007">
    <property type="protein sequence ID" value="GAA5528564.1"/>
    <property type="molecule type" value="Genomic_DNA"/>
</dbReference>
<feature type="domain" description="N-acetyltransferase" evidence="1">
    <location>
        <begin position="4"/>
        <end position="155"/>
    </location>
</feature>
<dbReference type="RefSeq" id="WP_345722177.1">
    <property type="nucleotide sequence ID" value="NZ_BAABRU010000007.1"/>
</dbReference>
<dbReference type="InterPro" id="IPR016181">
    <property type="entry name" value="Acyl_CoA_acyltransferase"/>
</dbReference>
<accession>A0ABP9WZL1</accession>
<comment type="caution">
    <text evidence="2">The sequence shown here is derived from an EMBL/GenBank/DDBJ whole genome shotgun (WGS) entry which is preliminary data.</text>
</comment>
<evidence type="ECO:0000313" key="2">
    <source>
        <dbReference type="EMBL" id="GAA5528564.1"/>
    </source>
</evidence>
<dbReference type="Gene3D" id="3.40.630.30">
    <property type="match status" value="1"/>
</dbReference>
<keyword evidence="3" id="KW-1185">Reference proteome</keyword>
<dbReference type="Proteomes" id="UP001428290">
    <property type="component" value="Unassembled WGS sequence"/>
</dbReference>
<dbReference type="Pfam" id="PF00583">
    <property type="entry name" value="Acetyltransf_1"/>
    <property type="match status" value="1"/>
</dbReference>
<organism evidence="2 3">
    <name type="scientific">Herpetosiphon gulosus</name>
    <dbReference type="NCBI Taxonomy" id="1973496"/>
    <lineage>
        <taxon>Bacteria</taxon>
        <taxon>Bacillati</taxon>
        <taxon>Chloroflexota</taxon>
        <taxon>Chloroflexia</taxon>
        <taxon>Herpetosiphonales</taxon>
        <taxon>Herpetosiphonaceae</taxon>
        <taxon>Herpetosiphon</taxon>
    </lineage>
</organism>
<name>A0ABP9WZL1_9CHLR</name>
<dbReference type="InterPro" id="IPR000182">
    <property type="entry name" value="GNAT_dom"/>
</dbReference>
<reference evidence="2 3" key="1">
    <citation type="submission" date="2024-02" db="EMBL/GenBank/DDBJ databases">
        <title>Herpetosiphon gulosus NBRC 112829.</title>
        <authorList>
            <person name="Ichikawa N."/>
            <person name="Katano-Makiyama Y."/>
            <person name="Hidaka K."/>
        </authorList>
    </citation>
    <scope>NUCLEOTIDE SEQUENCE [LARGE SCALE GENOMIC DNA]</scope>
    <source>
        <strain evidence="2 3">NBRC 112829</strain>
    </source>
</reference>
<evidence type="ECO:0000259" key="1">
    <source>
        <dbReference type="PROSITE" id="PS51186"/>
    </source>
</evidence>
<protein>
    <recommendedName>
        <fullName evidence="1">N-acetyltransferase domain-containing protein</fullName>
    </recommendedName>
</protein>
<sequence>MQSIQLRPIVVEQQAQLAVLLAEYLSELDPTAGSEYPYLCSYWEDPERVPLWIEQTEQRIGFVLLNRYALLPQTTLAIAEFYVEPHARGQGLARQTAWRLFDRFPAMWEIRCLASNRAGLSFWQSTLDRYLGHACPALDGAAYGWDGTIWSFVTR</sequence>
<dbReference type="CDD" id="cd04301">
    <property type="entry name" value="NAT_SF"/>
    <property type="match status" value="1"/>
</dbReference>
<dbReference type="PROSITE" id="PS51186">
    <property type="entry name" value="GNAT"/>
    <property type="match status" value="1"/>
</dbReference>
<evidence type="ECO:0000313" key="3">
    <source>
        <dbReference type="Proteomes" id="UP001428290"/>
    </source>
</evidence>
<proteinExistence type="predicted"/>